<dbReference type="InterPro" id="IPR024962">
    <property type="entry name" value="YukD-like"/>
</dbReference>
<feature type="transmembrane region" description="Helical" evidence="7">
    <location>
        <begin position="308"/>
        <end position="332"/>
    </location>
</feature>
<evidence type="ECO:0000256" key="3">
    <source>
        <dbReference type="ARBA" id="ARBA00022475"/>
    </source>
</evidence>
<evidence type="ECO:0000256" key="4">
    <source>
        <dbReference type="ARBA" id="ARBA00022692"/>
    </source>
</evidence>
<accession>A0ABW6QB81</accession>
<evidence type="ECO:0000256" key="1">
    <source>
        <dbReference type="ARBA" id="ARBA00004651"/>
    </source>
</evidence>
<comment type="subcellular location">
    <subcellularLocation>
        <location evidence="1">Cell membrane</location>
        <topology evidence="1">Multi-pass membrane protein</topology>
    </subcellularLocation>
</comment>
<organism evidence="9 10">
    <name type="scientific">Streptomyces marokkonensis</name>
    <dbReference type="NCBI Taxonomy" id="324855"/>
    <lineage>
        <taxon>Bacteria</taxon>
        <taxon>Bacillati</taxon>
        <taxon>Actinomycetota</taxon>
        <taxon>Actinomycetes</taxon>
        <taxon>Kitasatosporales</taxon>
        <taxon>Streptomycetaceae</taxon>
        <taxon>Streptomyces</taxon>
    </lineage>
</organism>
<feature type="transmembrane region" description="Helical" evidence="7">
    <location>
        <begin position="267"/>
        <end position="287"/>
    </location>
</feature>
<evidence type="ECO:0000256" key="5">
    <source>
        <dbReference type="ARBA" id="ARBA00022989"/>
    </source>
</evidence>
<keyword evidence="5 7" id="KW-1133">Transmembrane helix</keyword>
<sequence length="460" mass="46548">MATGALSGSVTGGRTALSRVTLVGERRRVDLVLPAREPVGILLPEIMRLLDDRVGERPELRHLVTPDGSALAHDSTLESAGVPDGAVLRLVRVEDAPSAPVVHDVSDEVADDLAARVWRWRPEVRRVVAGGASAGWALIAGVLARDHFEPAGVGAVLLVAAAVCALAGALFGRARRYGPAGSLLVTAAALGTLGVWTVADAQGWDGAVRLAGVVAVAAGVLALAGWFTPFGRGALVGAGSALGCLVLWEAAVVTQGGAGGAAQQTRVGALLALVSVVLLGVLPRLALMASGLTRLDDRRTGGASVSRYQVGTALAATHRGLVLATIVLALSAAAGGVLVLRTVSVWSVPLAVVLLVALALRARAFPLAVEVVVLFGAAAVVAVRLVVVWLGSGSAGVGPLAVPVLLAGVCLAVLGAEPAEHVRVRLRRLGDVVESVAVIALVPLVIGVFGVYGRLLGTFA</sequence>
<comment type="caution">
    <text evidence="9">The sequence shown here is derived from an EMBL/GenBank/DDBJ whole genome shotgun (WGS) entry which is preliminary data.</text>
</comment>
<gene>
    <name evidence="9" type="primary">eccD</name>
    <name evidence="9" type="ORF">ACFVZC_23320</name>
</gene>
<feature type="transmembrane region" description="Helical" evidence="7">
    <location>
        <begin position="436"/>
        <end position="455"/>
    </location>
</feature>
<feature type="transmembrane region" description="Helical" evidence="7">
    <location>
        <begin position="183"/>
        <end position="201"/>
    </location>
</feature>
<keyword evidence="3" id="KW-1003">Cell membrane</keyword>
<dbReference type="Pfam" id="PF08817">
    <property type="entry name" value="YukD"/>
    <property type="match status" value="1"/>
</dbReference>
<feature type="domain" description="EccD-like transmembrane" evidence="8">
    <location>
        <begin position="125"/>
        <end position="456"/>
    </location>
</feature>
<feature type="transmembrane region" description="Helical" evidence="7">
    <location>
        <begin position="127"/>
        <end position="145"/>
    </location>
</feature>
<feature type="transmembrane region" description="Helical" evidence="7">
    <location>
        <begin position="338"/>
        <end position="360"/>
    </location>
</feature>
<protein>
    <submittedName>
        <fullName evidence="9">Type VII secretion integral membrane protein EccD</fullName>
    </submittedName>
</protein>
<dbReference type="EMBL" id="JBHVZQ010000022">
    <property type="protein sequence ID" value="MFF1276300.1"/>
    <property type="molecule type" value="Genomic_DNA"/>
</dbReference>
<reference evidence="9 10" key="1">
    <citation type="submission" date="2024-09" db="EMBL/GenBank/DDBJ databases">
        <title>The Natural Products Discovery Center: Release of the First 8490 Sequenced Strains for Exploring Actinobacteria Biosynthetic Diversity.</title>
        <authorList>
            <person name="Kalkreuter E."/>
            <person name="Kautsar S.A."/>
            <person name="Yang D."/>
            <person name="Bader C.D."/>
            <person name="Teijaro C.N."/>
            <person name="Fluegel L."/>
            <person name="Davis C.M."/>
            <person name="Simpson J.R."/>
            <person name="Lauterbach L."/>
            <person name="Steele A.D."/>
            <person name="Gui C."/>
            <person name="Meng S."/>
            <person name="Li G."/>
            <person name="Viehrig K."/>
            <person name="Ye F."/>
            <person name="Su P."/>
            <person name="Kiefer A.F."/>
            <person name="Nichols A."/>
            <person name="Cepeda A.J."/>
            <person name="Yan W."/>
            <person name="Fan B."/>
            <person name="Jiang Y."/>
            <person name="Adhikari A."/>
            <person name="Zheng C.-J."/>
            <person name="Schuster L."/>
            <person name="Cowan T.M."/>
            <person name="Smanski M.J."/>
            <person name="Chevrette M.G."/>
            <person name="De Carvalho L.P.S."/>
            <person name="Shen B."/>
        </authorList>
    </citation>
    <scope>NUCLEOTIDE SEQUENCE [LARGE SCALE GENOMIC DNA]</scope>
    <source>
        <strain evidence="9 10">NPDC058328</strain>
    </source>
</reference>
<dbReference type="InterPro" id="IPR044049">
    <property type="entry name" value="EccD_transm"/>
</dbReference>
<evidence type="ECO:0000313" key="9">
    <source>
        <dbReference type="EMBL" id="MFF1276300.1"/>
    </source>
</evidence>
<comment type="similarity">
    <text evidence="2">Belongs to the EccD/Snm4 family.</text>
</comment>
<evidence type="ECO:0000313" key="10">
    <source>
        <dbReference type="Proteomes" id="UP001601627"/>
    </source>
</evidence>
<dbReference type="Pfam" id="PF19053">
    <property type="entry name" value="EccD"/>
    <property type="match status" value="1"/>
</dbReference>
<dbReference type="Proteomes" id="UP001601627">
    <property type="component" value="Unassembled WGS sequence"/>
</dbReference>
<keyword evidence="4 7" id="KW-0812">Transmembrane</keyword>
<feature type="transmembrane region" description="Helical" evidence="7">
    <location>
        <begin position="234"/>
        <end position="255"/>
    </location>
</feature>
<feature type="transmembrane region" description="Helical" evidence="7">
    <location>
        <begin position="151"/>
        <end position="171"/>
    </location>
</feature>
<evidence type="ECO:0000256" key="2">
    <source>
        <dbReference type="ARBA" id="ARBA00006162"/>
    </source>
</evidence>
<keyword evidence="10" id="KW-1185">Reference proteome</keyword>
<proteinExistence type="inferred from homology"/>
<dbReference type="InterPro" id="IPR006707">
    <property type="entry name" value="T7SS_EccD"/>
</dbReference>
<feature type="transmembrane region" description="Helical" evidence="7">
    <location>
        <begin position="396"/>
        <end position="416"/>
    </location>
</feature>
<evidence type="ECO:0000256" key="6">
    <source>
        <dbReference type="ARBA" id="ARBA00023136"/>
    </source>
</evidence>
<dbReference type="Gene3D" id="3.10.20.90">
    <property type="entry name" value="Phosphatidylinositol 3-kinase Catalytic Subunit, Chain A, domain 1"/>
    <property type="match status" value="1"/>
</dbReference>
<keyword evidence="6 7" id="KW-0472">Membrane</keyword>
<evidence type="ECO:0000259" key="8">
    <source>
        <dbReference type="Pfam" id="PF19053"/>
    </source>
</evidence>
<evidence type="ECO:0000256" key="7">
    <source>
        <dbReference type="SAM" id="Phobius"/>
    </source>
</evidence>
<dbReference type="NCBIfam" id="TIGR03920">
    <property type="entry name" value="T7SS_EccD"/>
    <property type="match status" value="1"/>
</dbReference>
<feature type="transmembrane region" description="Helical" evidence="7">
    <location>
        <begin position="207"/>
        <end position="227"/>
    </location>
</feature>
<name>A0ABW6QB81_9ACTN</name>
<feature type="transmembrane region" description="Helical" evidence="7">
    <location>
        <begin position="367"/>
        <end position="390"/>
    </location>
</feature>
<dbReference type="RefSeq" id="WP_388237543.1">
    <property type="nucleotide sequence ID" value="NZ_JBHVZQ010000022.1"/>
</dbReference>